<evidence type="ECO:0000256" key="1">
    <source>
        <dbReference type="ARBA" id="ARBA00007210"/>
    </source>
</evidence>
<comment type="caution">
    <text evidence="6">The sequence shown here is derived from an EMBL/GenBank/DDBJ whole genome shotgun (WGS) entry which is preliminary data.</text>
</comment>
<accession>A0ABN7PNY9</accession>
<keyword evidence="4" id="KW-0653">Protein transport</keyword>
<keyword evidence="2" id="KW-0813">Transport</keyword>
<dbReference type="Proteomes" id="UP001153148">
    <property type="component" value="Unassembled WGS sequence"/>
</dbReference>
<evidence type="ECO:0000313" key="7">
    <source>
        <dbReference type="Proteomes" id="UP001153148"/>
    </source>
</evidence>
<evidence type="ECO:0000256" key="4">
    <source>
        <dbReference type="ARBA" id="ARBA00022927"/>
    </source>
</evidence>
<reference evidence="6" key="1">
    <citation type="submission" date="2021-03" db="EMBL/GenBank/DDBJ databases">
        <authorList>
            <person name="Tran Van P."/>
        </authorList>
    </citation>
    <scope>NUCLEOTIDE SEQUENCE</scope>
</reference>
<dbReference type="Gene3D" id="1.20.58.1210">
    <property type="entry name" value="Exo84p, N-terminal helical domain"/>
    <property type="match status" value="1"/>
</dbReference>
<dbReference type="InterPro" id="IPR032403">
    <property type="entry name" value="Exo84_C"/>
</dbReference>
<evidence type="ECO:0000313" key="6">
    <source>
        <dbReference type="EMBL" id="CAG2067708.1"/>
    </source>
</evidence>
<dbReference type="InterPro" id="IPR016159">
    <property type="entry name" value="Cullin_repeat-like_dom_sf"/>
</dbReference>
<comment type="similarity">
    <text evidence="1">Belongs to the EXO84 family.</text>
</comment>
<dbReference type="Pfam" id="PF16528">
    <property type="entry name" value="Exo84_C"/>
    <property type="match status" value="1"/>
</dbReference>
<feature type="non-terminal residue" evidence="6">
    <location>
        <position position="1"/>
    </location>
</feature>
<feature type="domain" description="Exocyst component Exo84 C-terminal" evidence="5">
    <location>
        <begin position="15"/>
        <end position="113"/>
    </location>
</feature>
<keyword evidence="7" id="KW-1185">Reference proteome</keyword>
<evidence type="ECO:0000256" key="3">
    <source>
        <dbReference type="ARBA" id="ARBA00022483"/>
    </source>
</evidence>
<protein>
    <recommendedName>
        <fullName evidence="5">Exocyst component Exo84 C-terminal domain-containing protein</fullName>
    </recommendedName>
</protein>
<proteinExistence type="inferred from homology"/>
<evidence type="ECO:0000256" key="2">
    <source>
        <dbReference type="ARBA" id="ARBA00022448"/>
    </source>
</evidence>
<sequence length="153" mass="17609">FEEGSDISPEPELPEWLLEVPEDLDVCIAQRHFEEAYNLLERAQDYLNKGSDNNKDPVLTDIRRKVDARAKALTEVLMKELEVSPDKSLQGGLRAARRAVRLLNQLGRATQVCVPQVRFVVKHQGQCWEKMKQVLFFQTHKYINSAWFLLCAA</sequence>
<dbReference type="SUPFAM" id="SSF74788">
    <property type="entry name" value="Cullin repeat-like"/>
    <property type="match status" value="1"/>
</dbReference>
<dbReference type="InterPro" id="IPR033961">
    <property type="entry name" value="Exo84"/>
</dbReference>
<name>A0ABN7PNY9_TIMPD</name>
<gene>
    <name evidence="6" type="ORF">TPAB3V08_LOCUS14651</name>
</gene>
<dbReference type="PANTHER" id="PTHR21426">
    <property type="entry name" value="EXOCYST COMPLEX COMPONENT 8"/>
    <property type="match status" value="1"/>
</dbReference>
<dbReference type="EMBL" id="CAJPIN010073554">
    <property type="protein sequence ID" value="CAG2067708.1"/>
    <property type="molecule type" value="Genomic_DNA"/>
</dbReference>
<dbReference type="InterPro" id="IPR042561">
    <property type="entry name" value="Exo84_C_1"/>
</dbReference>
<keyword evidence="3" id="KW-0268">Exocytosis</keyword>
<evidence type="ECO:0000259" key="5">
    <source>
        <dbReference type="Pfam" id="PF16528"/>
    </source>
</evidence>
<organism evidence="6 7">
    <name type="scientific">Timema podura</name>
    <name type="common">Walking stick</name>
    <dbReference type="NCBI Taxonomy" id="61482"/>
    <lineage>
        <taxon>Eukaryota</taxon>
        <taxon>Metazoa</taxon>
        <taxon>Ecdysozoa</taxon>
        <taxon>Arthropoda</taxon>
        <taxon>Hexapoda</taxon>
        <taxon>Insecta</taxon>
        <taxon>Pterygota</taxon>
        <taxon>Neoptera</taxon>
        <taxon>Polyneoptera</taxon>
        <taxon>Phasmatodea</taxon>
        <taxon>Timematodea</taxon>
        <taxon>Timematoidea</taxon>
        <taxon>Timematidae</taxon>
        <taxon>Timema</taxon>
    </lineage>
</organism>
<feature type="non-terminal residue" evidence="6">
    <location>
        <position position="153"/>
    </location>
</feature>
<dbReference type="PANTHER" id="PTHR21426:SF12">
    <property type="entry name" value="EXOCYST COMPLEX COMPONENT 8"/>
    <property type="match status" value="1"/>
</dbReference>